<dbReference type="EMBL" id="PQFF01000273">
    <property type="protein sequence ID" value="RHZ67772.1"/>
    <property type="molecule type" value="Genomic_DNA"/>
</dbReference>
<feature type="compositionally biased region" description="Low complexity" evidence="1">
    <location>
        <begin position="202"/>
        <end position="219"/>
    </location>
</feature>
<dbReference type="Gene3D" id="2.30.29.30">
    <property type="entry name" value="Pleckstrin-homology domain (PH domain)/Phosphotyrosine-binding domain (PTB)"/>
    <property type="match status" value="2"/>
</dbReference>
<dbReference type="Pfam" id="PF15404">
    <property type="entry name" value="PH_4"/>
    <property type="match status" value="1"/>
</dbReference>
<dbReference type="Pfam" id="PF23207">
    <property type="entry name" value="PH_SPO71"/>
    <property type="match status" value="1"/>
</dbReference>
<protein>
    <recommendedName>
        <fullName evidence="2">PH domain-containing protein</fullName>
    </recommendedName>
</protein>
<dbReference type="SMART" id="SM00233">
    <property type="entry name" value="PH"/>
    <property type="match status" value="3"/>
</dbReference>
<dbReference type="Proteomes" id="UP000266861">
    <property type="component" value="Unassembled WGS sequence"/>
</dbReference>
<dbReference type="OrthoDB" id="5579281at2759"/>
<dbReference type="AlphaFoldDB" id="A0A397HXP1"/>
<sequence length="1046" mass="121876">MQRDSGFADNNACFNHSNSIAFNYDYPQQNSHIEEGVTGPLSLHLHFTSRRIFIGPTPVNWNYKKKSIWFSKSDQCHQEKRPGKRRQRTFIVEPGTIGPSNMSSLDFNILEKQQQRKGEREGDYNEREREINEEREYEQNYKRFFEDQDRFVSEPMELIPSDNTQENENFENEIFHTPTEFLSSVPISPPPLTTTDNYLTASHNHSSTSRNYSTTTSSSPKHYFTAMSHNYSDSNPFDKGKQSIQHSKLSPPIITEIPSEEEGSDNDDTELILSRNIVESPISSISDEISTINSDRNSISNSVENSDNTNSDRNSVANSDQNLILEPFKKSNKSKYEPRTVIKEDRMLVKFERNPHPGMSISNHCSRHQCQSSEWKEYIVKLKPERIEFYKGKKIRVKKFIFSSKTRFTSYSTLDFTLILTNPTEDGKKVIIIRPGTNSLSVEWYRILKGLFSFKKIPKMCEVNVPDIDVRIQIPLIDEEQANKLTAKEVTKVVSNELMEVEGWEDVLKNNKNNDLRLCWKRYDRLEWIDWKKGEKNENRLLNCPQFIEGTHQLQIRFAQHYPSSVKLCDGSTMIEPPPIEGYLVRITNNKGKKKHSKRLYFTTHDYYLFFLKSFDASPPPPPPPPNNIASINEFHNNNKNNNNNNNNNNKNNNNNSRDSIYQHPIIYSIAPHLQGLYQNSDTFMKTNSKRIVKQIIHARGFIDLTQVVNIRPYTITNGNENNNNNNFDEDCHHHSHVENEIKGKVGLFELIMENGTTNILQAYSIETMNEWIKRLNELIKYWKARIADDIQIRVNMFNANKDNLEEDDEIASIRSDGLHEQFNNFKSYVNPIIWNWCILDGCRVLKKSGLLYHKSHFHGTFQNYYHILTCGYLIFFKLYQRSISGHSAKECYHKRKGIINLSNCYVYSGKLTEHDLIYTSSVRYNSIATGEHQLPRLYNDGMYCFDDDEECTFVIWEGKKKNVLKFDKKENDDNNDDDDDVGINGCVGGDHRGLLSVNVQKKIKLDHIGKSWVFRTRSRIEREEWVWAINVEIEKNLNNNNNQEN</sequence>
<dbReference type="PROSITE" id="PS50003">
    <property type="entry name" value="PH_DOMAIN"/>
    <property type="match status" value="2"/>
</dbReference>
<proteinExistence type="predicted"/>
<feature type="region of interest" description="Disordered" evidence="1">
    <location>
        <begin position="195"/>
        <end position="250"/>
    </location>
</feature>
<feature type="compositionally biased region" description="Polar residues" evidence="1">
    <location>
        <begin position="295"/>
        <end position="322"/>
    </location>
</feature>
<gene>
    <name evidence="3" type="ORF">Glove_299g29</name>
</gene>
<accession>A0A397HXP1</accession>
<feature type="domain" description="PH" evidence="2">
    <location>
        <begin position="577"/>
        <end position="781"/>
    </location>
</feature>
<feature type="compositionally biased region" description="Low complexity" evidence="1">
    <location>
        <begin position="638"/>
        <end position="656"/>
    </location>
</feature>
<feature type="region of interest" description="Disordered" evidence="1">
    <location>
        <begin position="620"/>
        <end position="659"/>
    </location>
</feature>
<dbReference type="InterPro" id="IPR011993">
    <property type="entry name" value="PH-like_dom_sf"/>
</dbReference>
<evidence type="ECO:0000313" key="3">
    <source>
        <dbReference type="EMBL" id="RHZ67772.1"/>
    </source>
</evidence>
<dbReference type="SUPFAM" id="SSF50729">
    <property type="entry name" value="PH domain-like"/>
    <property type="match status" value="2"/>
</dbReference>
<comment type="caution">
    <text evidence="3">The sequence shown here is derived from an EMBL/GenBank/DDBJ whole genome shotgun (WGS) entry which is preliminary data.</text>
</comment>
<dbReference type="InterPro" id="IPR040345">
    <property type="entry name" value="Mug56/Spo71"/>
</dbReference>
<dbReference type="STRING" id="1348612.A0A397HXP1"/>
<dbReference type="PANTHER" id="PTHR28076:SF1">
    <property type="entry name" value="PROSPORE MEMBRANE ADAPTER PROTEIN SPO71"/>
    <property type="match status" value="1"/>
</dbReference>
<organism evidence="3 4">
    <name type="scientific">Diversispora epigaea</name>
    <dbReference type="NCBI Taxonomy" id="1348612"/>
    <lineage>
        <taxon>Eukaryota</taxon>
        <taxon>Fungi</taxon>
        <taxon>Fungi incertae sedis</taxon>
        <taxon>Mucoromycota</taxon>
        <taxon>Glomeromycotina</taxon>
        <taxon>Glomeromycetes</taxon>
        <taxon>Diversisporales</taxon>
        <taxon>Diversisporaceae</taxon>
        <taxon>Diversispora</taxon>
    </lineage>
</organism>
<evidence type="ECO:0000259" key="2">
    <source>
        <dbReference type="PROSITE" id="PS50003"/>
    </source>
</evidence>
<dbReference type="InterPro" id="IPR039486">
    <property type="entry name" value="Mug56/Spo71_PH"/>
</dbReference>
<feature type="domain" description="PH" evidence="2">
    <location>
        <begin position="845"/>
        <end position="1035"/>
    </location>
</feature>
<evidence type="ECO:0000256" key="1">
    <source>
        <dbReference type="SAM" id="MobiDB-lite"/>
    </source>
</evidence>
<dbReference type="InterPro" id="IPR057379">
    <property type="entry name" value="PH_SPO71"/>
</dbReference>
<dbReference type="GO" id="GO:1902657">
    <property type="term" value="P:protein localization to prospore membrane"/>
    <property type="evidence" value="ECO:0007669"/>
    <property type="project" value="InterPro"/>
</dbReference>
<evidence type="ECO:0000313" key="4">
    <source>
        <dbReference type="Proteomes" id="UP000266861"/>
    </source>
</evidence>
<name>A0A397HXP1_9GLOM</name>
<keyword evidence="4" id="KW-1185">Reference proteome</keyword>
<reference evidence="3 4" key="1">
    <citation type="submission" date="2018-08" db="EMBL/GenBank/DDBJ databases">
        <title>Genome and evolution of the arbuscular mycorrhizal fungus Diversispora epigaea (formerly Glomus versiforme) and its bacterial endosymbionts.</title>
        <authorList>
            <person name="Sun X."/>
            <person name="Fei Z."/>
            <person name="Harrison M."/>
        </authorList>
    </citation>
    <scope>NUCLEOTIDE SEQUENCE [LARGE SCALE GENOMIC DNA]</scope>
    <source>
        <strain evidence="3 4">IT104</strain>
    </source>
</reference>
<dbReference type="PANTHER" id="PTHR28076">
    <property type="entry name" value="SPORULATION-SPECIFIC PROTEIN 71"/>
    <property type="match status" value="1"/>
</dbReference>
<dbReference type="InterPro" id="IPR001849">
    <property type="entry name" value="PH_domain"/>
</dbReference>
<feature type="region of interest" description="Disordered" evidence="1">
    <location>
        <begin position="295"/>
        <end position="329"/>
    </location>
</feature>